<dbReference type="CDD" id="cd00067">
    <property type="entry name" value="GAL4"/>
    <property type="match status" value="1"/>
</dbReference>
<name>B6Q570_TALMQ</name>
<dbReference type="PANTHER" id="PTHR31644:SF3">
    <property type="entry name" value="ZN(II)2CYS6 TRANSCRIPTION FACTOR (EUROFUNG)"/>
    <property type="match status" value="1"/>
</dbReference>
<keyword evidence="3" id="KW-0804">Transcription</keyword>
<evidence type="ECO:0000313" key="7">
    <source>
        <dbReference type="EMBL" id="EEA28389.1"/>
    </source>
</evidence>
<sequence length="824" mass="91957">MDDIRPPDRRASGGRDFQRAYKACLSCRQKKAKCEIGAAPPCARCRREQRRCVFSEKRSWARKARTDSLSPSQPKHTPQQHNHATPREPIDFQGSSEPNQLTNSLMRHVVSSGNDALNLLFEAAAHTNSQSNDMTPDRQPGVGSGHGISKVLAQSLPQATYTGTSPAAPPPIELSMTDANLISVWESFRVVKLGWFTAKEAVTFVDNFFENLAPLSPILTEFYRRHENHHILVTHEYFLCCTILMISSRYHVLPGIGGASRSFFIHNRLWNHCQSLIMRLILGQERSSRGSIRTLGTIEALLLISEWHPRSLHFPPEGDAWDSDIAFGLSDGPATNQPESSSNQWLQDVIEPARRSDQMSWMLLGSAFSLAHELGIFEPEERSLEPSKHPSPALVTHNRIRKQRVQQLLYVYINQLASRIGCMSLMPQNLNRAISKIHGLNPVETKTEWDTFMDSWMDLTKLTRSVNDMLFPSASFAKQQLHSGRYIGLLDHFRPLLAQWRARHLDAPTGLSTNFINILHIEYHYVRVYTHSFGMQAVVERVLADTHSNSNSTSSNNNNTYNNNNTNNIDPTPSQHPNTEINLDPIDHEFIQEVIDGSCQILKKVIELAQADKLRFSPVRIFLRVTSSSIFLLKALSLGVRHTKLQESLDVLEKSIQALRSNILDDVHLASRYAILLEVHLSRLRRNLVASSSSATMNKIGPVPGATVMSSSASTTRNSARPSSTQPFFRGGGEASITDTNRMYTSNSNSDNSSDDVVMAQTIQQPSAFAASNDNDAAAAPMVDENDWLFSLPFDPSMAPFGPSGGQLSGFDGGTLDFLWNLPE</sequence>
<evidence type="ECO:0000256" key="2">
    <source>
        <dbReference type="ARBA" id="ARBA00023125"/>
    </source>
</evidence>
<dbReference type="SUPFAM" id="SSF57701">
    <property type="entry name" value="Zn2/Cys6 DNA-binding domain"/>
    <property type="match status" value="1"/>
</dbReference>
<dbReference type="InterPro" id="IPR052780">
    <property type="entry name" value="AAA_Catabolism_Regulators"/>
</dbReference>
<keyword evidence="1" id="KW-0805">Transcription regulation</keyword>
<evidence type="ECO:0000256" key="1">
    <source>
        <dbReference type="ARBA" id="ARBA00023015"/>
    </source>
</evidence>
<dbReference type="PANTHER" id="PTHR31644">
    <property type="entry name" value="TRANSCRIPTIONAL ACTIVATOR ARO80-RELATED"/>
    <property type="match status" value="1"/>
</dbReference>
<dbReference type="SMART" id="SM00066">
    <property type="entry name" value="GAL4"/>
    <property type="match status" value="1"/>
</dbReference>
<dbReference type="Gene3D" id="4.10.240.10">
    <property type="entry name" value="Zn(2)-C6 fungal-type DNA-binding domain"/>
    <property type="match status" value="1"/>
</dbReference>
<feature type="compositionally biased region" description="Polar residues" evidence="5">
    <location>
        <begin position="67"/>
        <end position="83"/>
    </location>
</feature>
<evidence type="ECO:0000256" key="3">
    <source>
        <dbReference type="ARBA" id="ARBA00023163"/>
    </source>
</evidence>
<dbReference type="GO" id="GO:0005634">
    <property type="term" value="C:nucleus"/>
    <property type="evidence" value="ECO:0007669"/>
    <property type="project" value="TreeGrafter"/>
</dbReference>
<keyword evidence="2" id="KW-0238">DNA-binding</keyword>
<proteinExistence type="predicted"/>
<keyword evidence="4" id="KW-0539">Nucleus</keyword>
<dbReference type="PROSITE" id="PS50048">
    <property type="entry name" value="ZN2_CY6_FUNGAL_2"/>
    <property type="match status" value="1"/>
</dbReference>
<dbReference type="GO" id="GO:0000981">
    <property type="term" value="F:DNA-binding transcription factor activity, RNA polymerase II-specific"/>
    <property type="evidence" value="ECO:0007669"/>
    <property type="project" value="InterPro"/>
</dbReference>
<dbReference type="PROSITE" id="PS00463">
    <property type="entry name" value="ZN2_CY6_FUNGAL_1"/>
    <property type="match status" value="1"/>
</dbReference>
<dbReference type="PhylomeDB" id="B6Q570"/>
<dbReference type="CDD" id="cd12148">
    <property type="entry name" value="fungal_TF_MHR"/>
    <property type="match status" value="1"/>
</dbReference>
<feature type="compositionally biased region" description="Low complexity" evidence="5">
    <location>
        <begin position="746"/>
        <end position="755"/>
    </location>
</feature>
<organism evidence="7 8">
    <name type="scientific">Talaromyces marneffei (strain ATCC 18224 / CBS 334.59 / QM 7333)</name>
    <name type="common">Penicillium marneffei</name>
    <dbReference type="NCBI Taxonomy" id="441960"/>
    <lineage>
        <taxon>Eukaryota</taxon>
        <taxon>Fungi</taxon>
        <taxon>Dikarya</taxon>
        <taxon>Ascomycota</taxon>
        <taxon>Pezizomycotina</taxon>
        <taxon>Eurotiomycetes</taxon>
        <taxon>Eurotiomycetidae</taxon>
        <taxon>Eurotiales</taxon>
        <taxon>Trichocomaceae</taxon>
        <taxon>Talaromyces</taxon>
        <taxon>Talaromyces sect. Talaromyces</taxon>
    </lineage>
</organism>
<feature type="compositionally biased region" description="Polar residues" evidence="5">
    <location>
        <begin position="569"/>
        <end position="581"/>
    </location>
</feature>
<reference evidence="8" key="1">
    <citation type="journal article" date="2015" name="Genome Announc.">
        <title>Genome sequence of the AIDS-associated pathogen Penicillium marneffei (ATCC18224) and its near taxonomic relative Talaromyces stipitatus (ATCC10500).</title>
        <authorList>
            <person name="Nierman W.C."/>
            <person name="Fedorova-Abrams N.D."/>
            <person name="Andrianopoulos A."/>
        </authorList>
    </citation>
    <scope>NUCLEOTIDE SEQUENCE [LARGE SCALE GENOMIC DNA]</scope>
    <source>
        <strain evidence="8">ATCC 18224 / CBS 334.59 / QM 7333</strain>
    </source>
</reference>
<feature type="compositionally biased region" description="Low complexity" evidence="5">
    <location>
        <begin position="710"/>
        <end position="725"/>
    </location>
</feature>
<dbReference type="InterPro" id="IPR001138">
    <property type="entry name" value="Zn2Cys6_DnaBD"/>
</dbReference>
<feature type="region of interest" description="Disordered" evidence="5">
    <location>
        <begin position="547"/>
        <end position="581"/>
    </location>
</feature>
<dbReference type="Pfam" id="PF00172">
    <property type="entry name" value="Zn_clus"/>
    <property type="match status" value="1"/>
</dbReference>
<dbReference type="OrthoDB" id="2262349at2759"/>
<dbReference type="InterPro" id="IPR036864">
    <property type="entry name" value="Zn2-C6_fun-type_DNA-bd_sf"/>
</dbReference>
<keyword evidence="8" id="KW-1185">Reference proteome</keyword>
<dbReference type="VEuPathDB" id="FungiDB:PMAA_032020"/>
<feature type="domain" description="Zn(2)-C6 fungal-type" evidence="6">
    <location>
        <begin position="23"/>
        <end position="54"/>
    </location>
</feature>
<accession>B6Q570</accession>
<evidence type="ECO:0000256" key="4">
    <source>
        <dbReference type="ARBA" id="ARBA00023242"/>
    </source>
</evidence>
<evidence type="ECO:0000313" key="8">
    <source>
        <dbReference type="Proteomes" id="UP000001294"/>
    </source>
</evidence>
<feature type="region of interest" description="Disordered" evidence="5">
    <location>
        <begin position="62"/>
        <end position="99"/>
    </location>
</feature>
<dbReference type="GO" id="GO:0003677">
    <property type="term" value="F:DNA binding"/>
    <property type="evidence" value="ECO:0007669"/>
    <property type="project" value="UniProtKB-KW"/>
</dbReference>
<feature type="region of interest" description="Disordered" evidence="5">
    <location>
        <begin position="701"/>
        <end position="755"/>
    </location>
</feature>
<evidence type="ECO:0000256" key="5">
    <source>
        <dbReference type="SAM" id="MobiDB-lite"/>
    </source>
</evidence>
<dbReference type="AlphaFoldDB" id="B6Q570"/>
<dbReference type="Proteomes" id="UP000001294">
    <property type="component" value="Unassembled WGS sequence"/>
</dbReference>
<protein>
    <submittedName>
        <fullName evidence="7">C6 transcription factor, putative</fullName>
    </submittedName>
</protein>
<feature type="compositionally biased region" description="Low complexity" evidence="5">
    <location>
        <begin position="548"/>
        <end position="568"/>
    </location>
</feature>
<dbReference type="GO" id="GO:0008270">
    <property type="term" value="F:zinc ion binding"/>
    <property type="evidence" value="ECO:0007669"/>
    <property type="project" value="InterPro"/>
</dbReference>
<dbReference type="EMBL" id="DS995899">
    <property type="protein sequence ID" value="EEA28389.1"/>
    <property type="molecule type" value="Genomic_DNA"/>
</dbReference>
<gene>
    <name evidence="7" type="ORF">PMAA_032020</name>
</gene>
<feature type="region of interest" description="Disordered" evidence="5">
    <location>
        <begin position="127"/>
        <end position="148"/>
    </location>
</feature>
<dbReference type="STRING" id="441960.B6Q570"/>
<evidence type="ECO:0000259" key="6">
    <source>
        <dbReference type="PROSITE" id="PS50048"/>
    </source>
</evidence>
<dbReference type="HOGENOM" id="CLU_007201_2_0_1"/>